<evidence type="ECO:0000259" key="2">
    <source>
        <dbReference type="Pfam" id="PF01855"/>
    </source>
</evidence>
<evidence type="ECO:0000256" key="1">
    <source>
        <dbReference type="ARBA" id="ARBA00023002"/>
    </source>
</evidence>
<dbReference type="Pfam" id="PF01855">
    <property type="entry name" value="POR_N"/>
    <property type="match status" value="1"/>
</dbReference>
<dbReference type="AlphaFoldDB" id="X0RWN8"/>
<feature type="domain" description="Pyruvate flavodoxin/ferredoxin oxidoreductase pyrimidine binding" evidence="2">
    <location>
        <begin position="2"/>
        <end position="184"/>
    </location>
</feature>
<gene>
    <name evidence="4" type="ORF">S01H1_00506</name>
</gene>
<dbReference type="PANTHER" id="PTHR43088">
    <property type="entry name" value="SUBUNIT OF PYRUVATE:FLAVODOXIN OXIDOREDUCTASE-RELATED"/>
    <property type="match status" value="1"/>
</dbReference>
<dbReference type="CDD" id="cd07034">
    <property type="entry name" value="TPP_PYR_PFOR_IOR-alpha_like"/>
    <property type="match status" value="1"/>
</dbReference>
<dbReference type="EMBL" id="BARS01000179">
    <property type="protein sequence ID" value="GAF73208.1"/>
    <property type="molecule type" value="Genomic_DNA"/>
</dbReference>
<feature type="non-terminal residue" evidence="4">
    <location>
        <position position="1"/>
    </location>
</feature>
<reference evidence="4" key="1">
    <citation type="journal article" date="2014" name="Front. Microbiol.">
        <title>High frequency of phylogenetically diverse reductive dehalogenase-homologous genes in deep subseafloor sedimentary metagenomes.</title>
        <authorList>
            <person name="Kawai M."/>
            <person name="Futagami T."/>
            <person name="Toyoda A."/>
            <person name="Takaki Y."/>
            <person name="Nishi S."/>
            <person name="Hori S."/>
            <person name="Arai W."/>
            <person name="Tsubouchi T."/>
            <person name="Morono Y."/>
            <person name="Uchiyama I."/>
            <person name="Ito T."/>
            <person name="Fujiyama A."/>
            <person name="Inagaki F."/>
            <person name="Takami H."/>
        </authorList>
    </citation>
    <scope>NUCLEOTIDE SEQUENCE</scope>
    <source>
        <strain evidence="4">Expedition CK06-06</strain>
    </source>
</reference>
<sequence>GTFLQAESEIAAINMVLGASAAGARAMTSSSGPGISLKQEGISYMASDELPALIVNISRTGPGLGGIAASQGDYFQATKGGGHGDYRTIVLAPYSVQEMYDLTIKGFDLADKYRMPVMILADSVLGQMKEPVAIGSRKKSTAIKKDWALTGCEGRRPHVIKSLYLDGDKSIEHNWKLAKKYQKIQKNEVMCEIKDCIDADLILIAFGSAARIAKTSIEMAREKGIKAGMLRPITLFPFPNQQIKDLSKDIRNILVVEQNTGQMVEDVLISVSENTRVTFYGKPTGNVLEAEEIFWQIEKCMNKIKTK</sequence>
<dbReference type="SUPFAM" id="SSF52518">
    <property type="entry name" value="Thiamin diphosphate-binding fold (THDP-binding)"/>
    <property type="match status" value="1"/>
</dbReference>
<evidence type="ECO:0008006" key="5">
    <source>
        <dbReference type="Google" id="ProtNLM"/>
    </source>
</evidence>
<dbReference type="InterPro" id="IPR033412">
    <property type="entry name" value="PFOR_II"/>
</dbReference>
<keyword evidence="1" id="KW-0560">Oxidoreductase</keyword>
<feature type="domain" description="Pyruvate:ferredoxin oxidoreductase core" evidence="3">
    <location>
        <begin position="199"/>
        <end position="293"/>
    </location>
</feature>
<protein>
    <recommendedName>
        <fullName evidence="5">Pyruvate flavodoxin/ferredoxin oxidoreductase pyrimidine binding domain-containing protein</fullName>
    </recommendedName>
</protein>
<dbReference type="Gene3D" id="3.40.50.970">
    <property type="match status" value="1"/>
</dbReference>
<dbReference type="GO" id="GO:0016491">
    <property type="term" value="F:oxidoreductase activity"/>
    <property type="evidence" value="ECO:0007669"/>
    <property type="project" value="UniProtKB-KW"/>
</dbReference>
<name>X0RWN8_9ZZZZ</name>
<organism evidence="4">
    <name type="scientific">marine sediment metagenome</name>
    <dbReference type="NCBI Taxonomy" id="412755"/>
    <lineage>
        <taxon>unclassified sequences</taxon>
        <taxon>metagenomes</taxon>
        <taxon>ecological metagenomes</taxon>
    </lineage>
</organism>
<dbReference type="PANTHER" id="PTHR43088:SF1">
    <property type="entry name" value="SUBUNIT OF PYRUVATE:FLAVODOXIN OXIDOREDUCTASE"/>
    <property type="match status" value="1"/>
</dbReference>
<dbReference type="NCBIfam" id="NF005507">
    <property type="entry name" value="PRK07119.1"/>
    <property type="match status" value="1"/>
</dbReference>
<dbReference type="InterPro" id="IPR009014">
    <property type="entry name" value="Transketo_C/PFOR_II"/>
</dbReference>
<dbReference type="SUPFAM" id="SSF52922">
    <property type="entry name" value="TK C-terminal domain-like"/>
    <property type="match status" value="1"/>
</dbReference>
<dbReference type="InterPro" id="IPR052368">
    <property type="entry name" value="2-oxoacid_oxidoreductase"/>
</dbReference>
<dbReference type="InterPro" id="IPR029061">
    <property type="entry name" value="THDP-binding"/>
</dbReference>
<evidence type="ECO:0000259" key="3">
    <source>
        <dbReference type="Pfam" id="PF17147"/>
    </source>
</evidence>
<dbReference type="InterPro" id="IPR002880">
    <property type="entry name" value="Pyrv_Fd/Flavodoxin_OxRdtase_N"/>
</dbReference>
<dbReference type="Gene3D" id="3.40.50.920">
    <property type="match status" value="1"/>
</dbReference>
<proteinExistence type="predicted"/>
<evidence type="ECO:0000313" key="4">
    <source>
        <dbReference type="EMBL" id="GAF73208.1"/>
    </source>
</evidence>
<accession>X0RWN8</accession>
<comment type="caution">
    <text evidence="4">The sequence shown here is derived from an EMBL/GenBank/DDBJ whole genome shotgun (WGS) entry which is preliminary data.</text>
</comment>
<dbReference type="Pfam" id="PF17147">
    <property type="entry name" value="PFOR_II"/>
    <property type="match status" value="1"/>
</dbReference>